<feature type="compositionally biased region" description="Polar residues" evidence="4">
    <location>
        <begin position="1514"/>
        <end position="1523"/>
    </location>
</feature>
<keyword evidence="1 3" id="KW-0547">Nucleotide-binding</keyword>
<reference evidence="6 7" key="1">
    <citation type="journal article" date="2019" name="Sci. Rep.">
        <title>Comparative genomics of chytrid fungi reveal insights into the obligate biotrophic and pathogenic lifestyle of Synchytrium endobioticum.</title>
        <authorList>
            <person name="van de Vossenberg B.T.L.H."/>
            <person name="Warris S."/>
            <person name="Nguyen H.D.T."/>
            <person name="van Gent-Pelzer M.P.E."/>
            <person name="Joly D.L."/>
            <person name="van de Geest H.C."/>
            <person name="Bonants P.J.M."/>
            <person name="Smith D.S."/>
            <person name="Levesque C.A."/>
            <person name="van der Lee T.A.J."/>
        </authorList>
    </citation>
    <scope>NUCLEOTIDE SEQUENCE [LARGE SCALE GENOMIC DNA]</scope>
    <source>
        <strain evidence="6 7">CBS 675.73</strain>
    </source>
</reference>
<dbReference type="InterPro" id="IPR002110">
    <property type="entry name" value="Ankyrin_rpt"/>
</dbReference>
<dbReference type="PROSITE" id="PS00108">
    <property type="entry name" value="PROTEIN_KINASE_ST"/>
    <property type="match status" value="1"/>
</dbReference>
<dbReference type="InterPro" id="IPR000719">
    <property type="entry name" value="Prot_kinase_dom"/>
</dbReference>
<dbReference type="STRING" id="246404.A0A507FPS8"/>
<evidence type="ECO:0000256" key="1">
    <source>
        <dbReference type="ARBA" id="ARBA00022741"/>
    </source>
</evidence>
<feature type="region of interest" description="Disordered" evidence="4">
    <location>
        <begin position="1488"/>
        <end position="1531"/>
    </location>
</feature>
<organism evidence="6 7">
    <name type="scientific">Chytriomyces confervae</name>
    <dbReference type="NCBI Taxonomy" id="246404"/>
    <lineage>
        <taxon>Eukaryota</taxon>
        <taxon>Fungi</taxon>
        <taxon>Fungi incertae sedis</taxon>
        <taxon>Chytridiomycota</taxon>
        <taxon>Chytridiomycota incertae sedis</taxon>
        <taxon>Chytridiomycetes</taxon>
        <taxon>Chytridiales</taxon>
        <taxon>Chytriomycetaceae</taxon>
        <taxon>Chytriomyces</taxon>
    </lineage>
</organism>
<dbReference type="GO" id="GO:0005524">
    <property type="term" value="F:ATP binding"/>
    <property type="evidence" value="ECO:0007669"/>
    <property type="project" value="UniProtKB-UniRule"/>
</dbReference>
<comment type="caution">
    <text evidence="6">The sequence shown here is derived from an EMBL/GenBank/DDBJ whole genome shotgun (WGS) entry which is preliminary data.</text>
</comment>
<dbReference type="InterPro" id="IPR036770">
    <property type="entry name" value="Ankyrin_rpt-contain_sf"/>
</dbReference>
<feature type="non-terminal residue" evidence="6">
    <location>
        <position position="1"/>
    </location>
</feature>
<dbReference type="PROSITE" id="PS00109">
    <property type="entry name" value="PROTEIN_KINASE_TYR"/>
    <property type="match status" value="1"/>
</dbReference>
<feature type="region of interest" description="Disordered" evidence="4">
    <location>
        <begin position="714"/>
        <end position="780"/>
    </location>
</feature>
<feature type="domain" description="Protein kinase" evidence="5">
    <location>
        <begin position="51"/>
        <end position="394"/>
    </location>
</feature>
<dbReference type="SMART" id="SM00220">
    <property type="entry name" value="S_TKc"/>
    <property type="match status" value="1"/>
</dbReference>
<feature type="compositionally biased region" description="Polar residues" evidence="4">
    <location>
        <begin position="714"/>
        <end position="735"/>
    </location>
</feature>
<name>A0A507FPS8_9FUNG</name>
<dbReference type="SUPFAM" id="SSF56112">
    <property type="entry name" value="Protein kinase-like (PK-like)"/>
    <property type="match status" value="2"/>
</dbReference>
<dbReference type="OrthoDB" id="2118844at2759"/>
<dbReference type="SMART" id="SM00248">
    <property type="entry name" value="ANK"/>
    <property type="match status" value="9"/>
</dbReference>
<evidence type="ECO:0000313" key="7">
    <source>
        <dbReference type="Proteomes" id="UP000320333"/>
    </source>
</evidence>
<dbReference type="PANTHER" id="PTHR24347">
    <property type="entry name" value="SERINE/THREONINE-PROTEIN KINASE"/>
    <property type="match status" value="1"/>
</dbReference>
<evidence type="ECO:0000256" key="2">
    <source>
        <dbReference type="ARBA" id="ARBA00022840"/>
    </source>
</evidence>
<dbReference type="Gene3D" id="1.10.510.10">
    <property type="entry name" value="Transferase(Phosphotransferase) domain 1"/>
    <property type="match status" value="2"/>
</dbReference>
<dbReference type="Gene3D" id="1.25.40.20">
    <property type="entry name" value="Ankyrin repeat-containing domain"/>
    <property type="match status" value="2"/>
</dbReference>
<dbReference type="Pfam" id="PF00069">
    <property type="entry name" value="Pkinase"/>
    <property type="match status" value="2"/>
</dbReference>
<dbReference type="GO" id="GO:0004713">
    <property type="term" value="F:protein tyrosine kinase activity"/>
    <property type="evidence" value="ECO:0007669"/>
    <property type="project" value="InterPro"/>
</dbReference>
<dbReference type="EMBL" id="QEAP01000023">
    <property type="protein sequence ID" value="TPX77336.1"/>
    <property type="molecule type" value="Genomic_DNA"/>
</dbReference>
<dbReference type="SUPFAM" id="SSF48403">
    <property type="entry name" value="Ankyrin repeat"/>
    <property type="match status" value="2"/>
</dbReference>
<proteinExistence type="predicted"/>
<dbReference type="SMART" id="SM00219">
    <property type="entry name" value="TyrKc"/>
    <property type="match status" value="1"/>
</dbReference>
<dbReference type="InterPro" id="IPR008271">
    <property type="entry name" value="Ser/Thr_kinase_AS"/>
</dbReference>
<feature type="domain" description="Protein kinase" evidence="5">
    <location>
        <begin position="531"/>
        <end position="863"/>
    </location>
</feature>
<dbReference type="InterPro" id="IPR008266">
    <property type="entry name" value="Tyr_kinase_AS"/>
</dbReference>
<dbReference type="PROSITE" id="PS50011">
    <property type="entry name" value="PROTEIN_KINASE_DOM"/>
    <property type="match status" value="2"/>
</dbReference>
<feature type="compositionally biased region" description="Low complexity" evidence="4">
    <location>
        <begin position="750"/>
        <end position="760"/>
    </location>
</feature>
<keyword evidence="2 3" id="KW-0067">ATP-binding</keyword>
<protein>
    <recommendedName>
        <fullName evidence="5">Protein kinase domain-containing protein</fullName>
    </recommendedName>
</protein>
<sequence>PIPLADLTAALLVSWKSLKSITVFVQKYSNAMINSATFKKAHKKLLKPLEVDRAQAASESAFSDTVARLKEIHGTRYIAADVHWGMWANEILSGEAHLIDHAINNPPPMRLAQFFKSTLTEPAILIRMSRQVNLVAINENTRILAELEEILESQLSTKRALEDSITRTKYSIANNKVRSAILEDFSLSLDPQENEGSRRIRSRIGNREDVDHAEYLSGRFTVIEKAHLRHRSLAEVLSVRRSLTEYEAKFVIQSTLEALVTCHSKDIVHRDVRPENLFLFSDDLNSLKLGGFGVCSNDDVYSNCTGFQGTYGYAAPERLCAPREHGKPVDIWATGATTYKLLCGYLPYQAYQPYIRFPAIPNVSSEGNEFIQLLLSYNQYDRPSASVALKHPWLTDVTLCRGDPVKNFIPDVATCGDERLTRYVAPKERLTPYVASNDTPIQRIQITPVAASDGGFVALPATPAPAFGAKPKFDTPHEFKGAGPAYHVHMPLQKSQRQRNAETGVTPTNASIASPLAEEVVMQIPADDVCIERAKILGRGSFGVVYSATYKARSVAVKCLIGVDTAAMRTKFENEARQWFCLKHECIVSLLGIGVFRESGERIVAPVESTQEPATPMLVMECMSMSVRTAIYSASVPPLKKRLLWVRQTASAFCYLHHECKPAVLHLDLKPDNILIDANSNAQVAVPHSMLGERRNMPQKRALRVNIDSGSKFATQKFKNSKNESQPNRANSGADRTNHRINASDRCKLSKAASSSVSAARTPGPLNANEDARPPVPTSSTTIHQLPLLVTEKILLFLHPLDICEGNILRFMTAIPSNFRYWLETDSHFALRHLDRPSAARSVSMFRAVESKGAWAALTHTYKMAIYHALYSDCNQLQSHVRAMVLSLPPPHTHQNNSMFFEACWRGHLYVVNTLLSEDSVSPDFLIHGLNIASDMGRDKVVKMVLQHIDDPNFNVAETALKGAYAKKILNVAEAILSCTPALSTTQAVRELMMTACRQNRIDFLELFLSVSDASNECMTEACQIGHHGVVEALLKHSSIDPNLESSKFLYSAAENHHYLVMSVLLRDPRSNPDEATLSEILITVCKAADADQPDSSDLGPLNGGLETKDAKAGAVQLILARPGNHPTANNNEALRQAALNDYPTVLDLLLDEPRIPTSPKRISALLHVLRISPLKPFEKDARIRVEEYVQQISTDQLKQCLPFVMQNKAVSESCILAAVGLKNDALLGLLLEVPGVDPASSDNAALEKALRINHMTAFSILLDKMIAPPEKIVSLAVDLFKKSAIQILIDSSHLRWDANVLLEPVTMAAERGHIQILRLLLAHAKLQKVELNVNSALLLSCKAGNLLVVNELLKENGSDPNADSANLLRTACSLSHHNIVRSLLTDGRAKPDGAMLVAAVNMDHRQVAKFLVADERTPIEETSILTAARLGREEILKMILNSPFLSSQVWLACSERAIADATLYQHRQALKLLQAKRDEALKQMNEKTGSAMADRNDELDPGTATSGVIPDATPSQTSSDSIKPTPVPPPAFSFYTSSSSAFSFTAGDQRLHRKRSARD</sequence>
<evidence type="ECO:0000313" key="6">
    <source>
        <dbReference type="EMBL" id="TPX77336.1"/>
    </source>
</evidence>
<gene>
    <name evidence="6" type="ORF">CcCBS67573_g01414</name>
</gene>
<dbReference type="InterPro" id="IPR020635">
    <property type="entry name" value="Tyr_kinase_cat_dom"/>
</dbReference>
<keyword evidence="7" id="KW-1185">Reference proteome</keyword>
<feature type="compositionally biased region" description="Basic and acidic residues" evidence="4">
    <location>
        <begin position="736"/>
        <end position="748"/>
    </location>
</feature>
<dbReference type="InterPro" id="IPR011009">
    <property type="entry name" value="Kinase-like_dom_sf"/>
</dbReference>
<dbReference type="InterPro" id="IPR017441">
    <property type="entry name" value="Protein_kinase_ATP_BS"/>
</dbReference>
<dbReference type="PROSITE" id="PS00107">
    <property type="entry name" value="PROTEIN_KINASE_ATP"/>
    <property type="match status" value="1"/>
</dbReference>
<feature type="binding site" evidence="3">
    <location>
        <position position="558"/>
    </location>
    <ligand>
        <name>ATP</name>
        <dbReference type="ChEBI" id="CHEBI:30616"/>
    </ligand>
</feature>
<evidence type="ECO:0000256" key="3">
    <source>
        <dbReference type="PROSITE-ProRule" id="PRU10141"/>
    </source>
</evidence>
<evidence type="ECO:0000259" key="5">
    <source>
        <dbReference type="PROSITE" id="PS50011"/>
    </source>
</evidence>
<dbReference type="Proteomes" id="UP000320333">
    <property type="component" value="Unassembled WGS sequence"/>
</dbReference>
<accession>A0A507FPS8</accession>
<evidence type="ECO:0000256" key="4">
    <source>
        <dbReference type="SAM" id="MobiDB-lite"/>
    </source>
</evidence>